<evidence type="ECO:0000313" key="1">
    <source>
        <dbReference type="EMBL" id="RLV56640.1"/>
    </source>
</evidence>
<comment type="caution">
    <text evidence="1">The sequence shown here is derived from an EMBL/GenBank/DDBJ whole genome shotgun (WGS) entry which is preliminary data.</text>
</comment>
<dbReference type="AlphaFoldDB" id="A0A3L8PMX7"/>
<sequence>MVANTIQEHCPRWCERAHAPDDPPESRYHEQVLADFPAVVGHRRDLVEPPLGIAAELVVRRVRYFDAPQTWLVIEEAEDATRHLILSLDAATPLTAALGTVTRDHG</sequence>
<organism evidence="1 2">
    <name type="scientific">Aeromicrobium phragmitis</name>
    <dbReference type="NCBI Taxonomy" id="2478914"/>
    <lineage>
        <taxon>Bacteria</taxon>
        <taxon>Bacillati</taxon>
        <taxon>Actinomycetota</taxon>
        <taxon>Actinomycetes</taxon>
        <taxon>Propionibacteriales</taxon>
        <taxon>Nocardioidaceae</taxon>
        <taxon>Aeromicrobium</taxon>
    </lineage>
</organism>
<proteinExistence type="predicted"/>
<dbReference type="EMBL" id="RDBF01000003">
    <property type="protein sequence ID" value="RLV56640.1"/>
    <property type="molecule type" value="Genomic_DNA"/>
</dbReference>
<accession>A0A3L8PMX7</accession>
<gene>
    <name evidence="1" type="ORF">D9V41_06130</name>
</gene>
<evidence type="ECO:0000313" key="2">
    <source>
        <dbReference type="Proteomes" id="UP000282515"/>
    </source>
</evidence>
<reference evidence="1 2" key="1">
    <citation type="submission" date="2018-10" db="EMBL/GenBank/DDBJ databases">
        <title>Aeromicrobium sp. 9W16Y-2 whole genome shotgun sequence.</title>
        <authorList>
            <person name="Li F."/>
        </authorList>
    </citation>
    <scope>NUCLEOTIDE SEQUENCE [LARGE SCALE GENOMIC DNA]</scope>
    <source>
        <strain evidence="1 2">9W16Y-2</strain>
    </source>
</reference>
<dbReference type="Proteomes" id="UP000282515">
    <property type="component" value="Unassembled WGS sequence"/>
</dbReference>
<keyword evidence="2" id="KW-1185">Reference proteome</keyword>
<protein>
    <submittedName>
        <fullName evidence="1">Uncharacterized protein</fullName>
    </submittedName>
</protein>
<name>A0A3L8PMX7_9ACTN</name>